<dbReference type="OrthoDB" id="2951897at2759"/>
<reference evidence="3" key="1">
    <citation type="submission" date="2022-06" db="EMBL/GenBank/DDBJ databases">
        <title>Genome Sequence of Candolleomyces eurysporus.</title>
        <authorList>
            <person name="Buettner E."/>
        </authorList>
    </citation>
    <scope>NUCLEOTIDE SEQUENCE</scope>
    <source>
        <strain evidence="3">VTCC 930004</strain>
    </source>
</reference>
<evidence type="ECO:0000313" key="3">
    <source>
        <dbReference type="EMBL" id="KAJ2928929.1"/>
    </source>
</evidence>
<organism evidence="3 4">
    <name type="scientific">Candolleomyces eurysporus</name>
    <dbReference type="NCBI Taxonomy" id="2828524"/>
    <lineage>
        <taxon>Eukaryota</taxon>
        <taxon>Fungi</taxon>
        <taxon>Dikarya</taxon>
        <taxon>Basidiomycota</taxon>
        <taxon>Agaricomycotina</taxon>
        <taxon>Agaricomycetes</taxon>
        <taxon>Agaricomycetidae</taxon>
        <taxon>Agaricales</taxon>
        <taxon>Agaricineae</taxon>
        <taxon>Psathyrellaceae</taxon>
        <taxon>Candolleomyces</taxon>
    </lineage>
</organism>
<evidence type="ECO:0000256" key="1">
    <source>
        <dbReference type="SAM" id="MobiDB-lite"/>
    </source>
</evidence>
<feature type="transmembrane region" description="Helical" evidence="2">
    <location>
        <begin position="169"/>
        <end position="190"/>
    </location>
</feature>
<feature type="compositionally biased region" description="Low complexity" evidence="1">
    <location>
        <begin position="150"/>
        <end position="160"/>
    </location>
</feature>
<feature type="compositionally biased region" description="Polar residues" evidence="1">
    <location>
        <begin position="117"/>
        <end position="133"/>
    </location>
</feature>
<gene>
    <name evidence="3" type="ORF">H1R20_g8337</name>
</gene>
<feature type="region of interest" description="Disordered" evidence="1">
    <location>
        <begin position="305"/>
        <end position="333"/>
    </location>
</feature>
<dbReference type="AlphaFoldDB" id="A0A9W8MHP9"/>
<feature type="region of interest" description="Disordered" evidence="1">
    <location>
        <begin position="270"/>
        <end position="291"/>
    </location>
</feature>
<dbReference type="Proteomes" id="UP001140091">
    <property type="component" value="Unassembled WGS sequence"/>
</dbReference>
<dbReference type="EMBL" id="JANBPK010000919">
    <property type="protein sequence ID" value="KAJ2928929.1"/>
    <property type="molecule type" value="Genomic_DNA"/>
</dbReference>
<feature type="region of interest" description="Disordered" evidence="1">
    <location>
        <begin position="102"/>
        <end position="160"/>
    </location>
</feature>
<comment type="caution">
    <text evidence="3">The sequence shown here is derived from an EMBL/GenBank/DDBJ whole genome shotgun (WGS) entry which is preliminary data.</text>
</comment>
<feature type="compositionally biased region" description="Low complexity" evidence="1">
    <location>
        <begin position="102"/>
        <end position="116"/>
    </location>
</feature>
<protein>
    <submittedName>
        <fullName evidence="3">Uncharacterized protein</fullName>
    </submittedName>
</protein>
<evidence type="ECO:0000256" key="2">
    <source>
        <dbReference type="SAM" id="Phobius"/>
    </source>
</evidence>
<proteinExistence type="predicted"/>
<keyword evidence="2" id="KW-1133">Transmembrane helix</keyword>
<keyword evidence="2" id="KW-0812">Transmembrane</keyword>
<keyword evidence="2" id="KW-0472">Membrane</keyword>
<sequence length="333" mass="36946">MNELRKDAFNSTWHAAPGAQLNFRTMTIDFNFSVDKGDRQRLPLTLDRWESRELQQQYRIFPFRAPSTEPGNHTLNIQFTRNDAMDVPVTVALDSIRFKPLSSNSGSDDKSSTQSQADSGTAPTQDDTGTVPTQDPAASPTDTGSATPASSQSGDTSGQSGRTINIAKIVAPVVAIILLLLLLIGILLCWRRRQIKKHRRLKASIRAFQPVPFDPYPHKHPYPFYQPQDTEVEKPAPIVPAYSQRGSRPTSLLIHDGAVFEPLPRFSTSGDSLYPNRHPLRNSADSTSQPSFVSYEQQWRLAASQKRPVSTVADGKSPTEPTPAYPHFVVVNR</sequence>
<evidence type="ECO:0000313" key="4">
    <source>
        <dbReference type="Proteomes" id="UP001140091"/>
    </source>
</evidence>
<name>A0A9W8MHP9_9AGAR</name>
<accession>A0A9W8MHP9</accession>
<feature type="non-terminal residue" evidence="3">
    <location>
        <position position="333"/>
    </location>
</feature>
<feature type="compositionally biased region" description="Polar residues" evidence="1">
    <location>
        <begin position="140"/>
        <end position="149"/>
    </location>
</feature>
<keyword evidence="4" id="KW-1185">Reference proteome</keyword>